<evidence type="ECO:0000313" key="10">
    <source>
        <dbReference type="Proteomes" id="UP000229362"/>
    </source>
</evidence>
<evidence type="ECO:0000256" key="6">
    <source>
        <dbReference type="ARBA" id="ARBA00022989"/>
    </source>
</evidence>
<dbReference type="EMBL" id="PFBZ01000220">
    <property type="protein sequence ID" value="PIT86084.1"/>
    <property type="molecule type" value="Genomic_DNA"/>
</dbReference>
<proteinExistence type="predicted"/>
<dbReference type="Gene3D" id="1.20.1740.10">
    <property type="entry name" value="Amino acid/polyamine transporter I"/>
    <property type="match status" value="1"/>
</dbReference>
<comment type="subcellular location">
    <subcellularLocation>
        <location evidence="1">Cell inner membrane</location>
        <topology evidence="1">Multi-pass membrane protein</topology>
    </subcellularLocation>
</comment>
<keyword evidence="7 8" id="KW-0472">Membrane</keyword>
<dbReference type="GO" id="GO:0005886">
    <property type="term" value="C:plasma membrane"/>
    <property type="evidence" value="ECO:0007669"/>
    <property type="project" value="UniProtKB-SubCell"/>
</dbReference>
<feature type="transmembrane region" description="Helical" evidence="8">
    <location>
        <begin position="184"/>
        <end position="203"/>
    </location>
</feature>
<organism evidence="9 10">
    <name type="scientific">Candidatus Magasanikbacteria bacterium CG10_big_fil_rev_8_21_14_0_10_43_6</name>
    <dbReference type="NCBI Taxonomy" id="1974650"/>
    <lineage>
        <taxon>Bacteria</taxon>
        <taxon>Candidatus Magasanikiibacteriota</taxon>
    </lineage>
</organism>
<feature type="transmembrane region" description="Helical" evidence="8">
    <location>
        <begin position="86"/>
        <end position="111"/>
    </location>
</feature>
<protein>
    <recommendedName>
        <fullName evidence="11">Amino acid permease</fullName>
    </recommendedName>
</protein>
<feature type="transmembrane region" description="Helical" evidence="8">
    <location>
        <begin position="223"/>
        <end position="242"/>
    </location>
</feature>
<reference evidence="10" key="1">
    <citation type="submission" date="2017-09" db="EMBL/GenBank/DDBJ databases">
        <title>Depth-based differentiation of microbial function through sediment-hosted aquifers and enrichment of novel symbionts in the deep terrestrial subsurface.</title>
        <authorList>
            <person name="Probst A.J."/>
            <person name="Ladd B."/>
            <person name="Jarett J.K."/>
            <person name="Geller-Mcgrath D.E."/>
            <person name="Sieber C.M.K."/>
            <person name="Emerson J.B."/>
            <person name="Anantharaman K."/>
            <person name="Thomas B.C."/>
            <person name="Malmstrom R."/>
            <person name="Stieglmeier M."/>
            <person name="Klingl A."/>
            <person name="Woyke T."/>
            <person name="Ryan C.M."/>
            <person name="Banfield J.F."/>
        </authorList>
    </citation>
    <scope>NUCLEOTIDE SEQUENCE [LARGE SCALE GENOMIC DNA]</scope>
</reference>
<dbReference type="PANTHER" id="PTHR32195">
    <property type="entry name" value="OS07G0662800 PROTEIN"/>
    <property type="match status" value="1"/>
</dbReference>
<feature type="transmembrane region" description="Helical" evidence="8">
    <location>
        <begin position="299"/>
        <end position="317"/>
    </location>
</feature>
<keyword evidence="5 8" id="KW-0812">Transmembrane</keyword>
<keyword evidence="2" id="KW-0813">Transport</keyword>
<evidence type="ECO:0008006" key="11">
    <source>
        <dbReference type="Google" id="ProtNLM"/>
    </source>
</evidence>
<dbReference type="PANTHER" id="PTHR32195:SF26">
    <property type="entry name" value="TRYPTOPHAN OR TYROSINE TRANSPORTER PROTEIN"/>
    <property type="match status" value="1"/>
</dbReference>
<feature type="transmembrane region" description="Helical" evidence="8">
    <location>
        <begin position="262"/>
        <end position="287"/>
    </location>
</feature>
<sequence>KKIVEHQGIFLPEGNLFEAIALIVSGTIGAGVLGIPFAVAKVGIFFGILYIVALGFLMMGLNLLLGEIAARTKQHFQLAGLAGMYLGFFGKWIMTAIAYASMLGVLVVYIIGEGETLAALLGGNSFTWSLVFLFVMSVPVVLGMRTIKVIEFVLTLAILAVVLLIVMWSAPYVEWSHISYHNPAYIFFPYGVILFAFSGSAAVPEAHSILAHKDLEFKKAIMYAAIITTVVYSLFAFITVGVTGAQTTEIATVGLGQKLGPWMFVLGNVFAVLAMATSFLMTALALRDSMAWDFKVKQSLSNVLVLGLPLLVFVLGIRQFIAAIDFVGGVLISAQLLLIILIYLRAKQMGHLEKSKYNLHNTLWLVLLLVLAFSVGALYSVFKLF</sequence>
<evidence type="ECO:0000256" key="3">
    <source>
        <dbReference type="ARBA" id="ARBA00022475"/>
    </source>
</evidence>
<evidence type="ECO:0000256" key="8">
    <source>
        <dbReference type="SAM" id="Phobius"/>
    </source>
</evidence>
<keyword evidence="3" id="KW-1003">Cell membrane</keyword>
<evidence type="ECO:0000256" key="7">
    <source>
        <dbReference type="ARBA" id="ARBA00023136"/>
    </source>
</evidence>
<dbReference type="Proteomes" id="UP000229362">
    <property type="component" value="Unassembled WGS sequence"/>
</dbReference>
<evidence type="ECO:0000256" key="4">
    <source>
        <dbReference type="ARBA" id="ARBA00022519"/>
    </source>
</evidence>
<gene>
    <name evidence="9" type="ORF">COU33_05105</name>
</gene>
<feature type="transmembrane region" description="Helical" evidence="8">
    <location>
        <begin position="323"/>
        <end position="344"/>
    </location>
</feature>
<feature type="non-terminal residue" evidence="9">
    <location>
        <position position="1"/>
    </location>
</feature>
<dbReference type="InterPro" id="IPR018227">
    <property type="entry name" value="Amino_acid_transport_2"/>
</dbReference>
<feature type="transmembrane region" description="Helical" evidence="8">
    <location>
        <begin position="149"/>
        <end position="172"/>
    </location>
</feature>
<feature type="transmembrane region" description="Helical" evidence="8">
    <location>
        <begin position="364"/>
        <end position="382"/>
    </location>
</feature>
<accession>A0A2M6VZU7</accession>
<feature type="transmembrane region" description="Helical" evidence="8">
    <location>
        <begin position="44"/>
        <end position="65"/>
    </location>
</feature>
<evidence type="ECO:0000256" key="1">
    <source>
        <dbReference type="ARBA" id="ARBA00004429"/>
    </source>
</evidence>
<dbReference type="GO" id="GO:0003333">
    <property type="term" value="P:amino acid transmembrane transport"/>
    <property type="evidence" value="ECO:0007669"/>
    <property type="project" value="InterPro"/>
</dbReference>
<dbReference type="Pfam" id="PF03222">
    <property type="entry name" value="Trp_Tyr_perm"/>
    <property type="match status" value="1"/>
</dbReference>
<feature type="transmembrane region" description="Helical" evidence="8">
    <location>
        <begin position="117"/>
        <end position="142"/>
    </location>
</feature>
<evidence type="ECO:0000256" key="5">
    <source>
        <dbReference type="ARBA" id="ARBA00022692"/>
    </source>
</evidence>
<comment type="caution">
    <text evidence="9">The sequence shown here is derived from an EMBL/GenBank/DDBJ whole genome shotgun (WGS) entry which is preliminary data.</text>
</comment>
<feature type="transmembrane region" description="Helical" evidence="8">
    <location>
        <begin position="16"/>
        <end position="38"/>
    </location>
</feature>
<dbReference type="AlphaFoldDB" id="A0A2M6VZU7"/>
<name>A0A2M6VZU7_9BACT</name>
<keyword evidence="4" id="KW-0997">Cell inner membrane</keyword>
<evidence type="ECO:0000313" key="9">
    <source>
        <dbReference type="EMBL" id="PIT86084.1"/>
    </source>
</evidence>
<evidence type="ECO:0000256" key="2">
    <source>
        <dbReference type="ARBA" id="ARBA00022448"/>
    </source>
</evidence>
<keyword evidence="6 8" id="KW-1133">Transmembrane helix</keyword>